<dbReference type="PROSITE" id="PS51007">
    <property type="entry name" value="CYTC"/>
    <property type="match status" value="1"/>
</dbReference>
<dbReference type="OrthoDB" id="417271at2"/>
<dbReference type="InterPro" id="IPR009056">
    <property type="entry name" value="Cyt_c-like_dom"/>
</dbReference>
<evidence type="ECO:0000256" key="4">
    <source>
        <dbReference type="PROSITE-ProRule" id="PRU00433"/>
    </source>
</evidence>
<evidence type="ECO:0000259" key="6">
    <source>
        <dbReference type="PROSITE" id="PS51007"/>
    </source>
</evidence>
<evidence type="ECO:0000313" key="8">
    <source>
        <dbReference type="Proteomes" id="UP000294980"/>
    </source>
</evidence>
<comment type="caution">
    <text evidence="7">The sequence shown here is derived from an EMBL/GenBank/DDBJ whole genome shotgun (WGS) entry which is preliminary data.</text>
</comment>
<accession>A0A4R2L9F0</accession>
<dbReference type="PANTHER" id="PTHR30600:SF9">
    <property type="entry name" value="BLR7738 PROTEIN"/>
    <property type="match status" value="1"/>
</dbReference>
<dbReference type="InterPro" id="IPR047758">
    <property type="entry name" value="CytoC_perox"/>
</dbReference>
<proteinExistence type="predicted"/>
<dbReference type="GO" id="GO:0046872">
    <property type="term" value="F:metal ion binding"/>
    <property type="evidence" value="ECO:0007669"/>
    <property type="project" value="UniProtKB-KW"/>
</dbReference>
<feature type="domain" description="Cytochrome c" evidence="6">
    <location>
        <begin position="345"/>
        <end position="492"/>
    </location>
</feature>
<dbReference type="Pfam" id="PF21419">
    <property type="entry name" value="RoxA-like_Cyt-c"/>
    <property type="match status" value="1"/>
</dbReference>
<keyword evidence="5" id="KW-0732">Signal</keyword>
<dbReference type="GO" id="GO:0020037">
    <property type="term" value="F:heme binding"/>
    <property type="evidence" value="ECO:0007669"/>
    <property type="project" value="InterPro"/>
</dbReference>
<dbReference type="InterPro" id="IPR051395">
    <property type="entry name" value="Cytochrome_c_Peroxidase/MauG"/>
</dbReference>
<evidence type="ECO:0000256" key="2">
    <source>
        <dbReference type="ARBA" id="ARBA00022723"/>
    </source>
</evidence>
<dbReference type="GO" id="GO:0004130">
    <property type="term" value="F:cytochrome-c peroxidase activity"/>
    <property type="evidence" value="ECO:0007669"/>
    <property type="project" value="TreeGrafter"/>
</dbReference>
<dbReference type="Gene3D" id="1.10.760.10">
    <property type="entry name" value="Cytochrome c-like domain"/>
    <property type="match status" value="1"/>
</dbReference>
<protein>
    <recommendedName>
        <fullName evidence="6">Cytochrome c domain-containing protein</fullName>
    </recommendedName>
</protein>
<keyword evidence="8" id="KW-1185">Reference proteome</keyword>
<dbReference type="GO" id="GO:0009055">
    <property type="term" value="F:electron transfer activity"/>
    <property type="evidence" value="ECO:0007669"/>
    <property type="project" value="InterPro"/>
</dbReference>
<feature type="chain" id="PRO_5020942988" description="Cytochrome c domain-containing protein" evidence="5">
    <location>
        <begin position="26"/>
        <end position="634"/>
    </location>
</feature>
<dbReference type="AlphaFoldDB" id="A0A4R2L9F0"/>
<dbReference type="NCBIfam" id="NF040606">
    <property type="entry name" value="CytoC_perox"/>
    <property type="match status" value="1"/>
</dbReference>
<keyword evidence="3 4" id="KW-0408">Iron</keyword>
<name>A0A4R2L9F0_9GAMM</name>
<evidence type="ECO:0000256" key="5">
    <source>
        <dbReference type="SAM" id="SignalP"/>
    </source>
</evidence>
<keyword evidence="1 4" id="KW-0349">Heme</keyword>
<dbReference type="Proteomes" id="UP000294980">
    <property type="component" value="Unassembled WGS sequence"/>
</dbReference>
<dbReference type="PANTHER" id="PTHR30600">
    <property type="entry name" value="CYTOCHROME C PEROXIDASE-RELATED"/>
    <property type="match status" value="1"/>
</dbReference>
<sequence>MPYSRFLQPLALCLAVQGLSSAALAQPQSHPQYNAVYGDNLMMLDQGWDDEERDRFYHEPQGSPIMPYDWFLILEQAGSTDLFRSNDHLQSFGLITAAAPSARNPAALPIGLTKDLGLYPNEYKLGMNCGACHTSEVSYQGKQVLIDGGAAHFDFWSFMAALDAALLQTWEDDDKFKRFADQLLEGDSDEDTADQLRARLRGVLRERQDWSFRNATHVVPGPGRVDALNVILNQVTAMMLNRPDNARPSDAPVSYPFVWDAPYLDYVQYNAVVPNEGPGAIGRNVGQVLGVFGEVSMVPSTLPPGYASSVRTDHLLILESALETLVSPTWEEMAQKGILPPLDRAKVARGKAVYDKACSDCHQVIDRRDRGELASIKVKTLALSDIGTDPVASLNFTDREVETGPLLGRKTDFLEGEPLCERTHADQILAHVTVGTMMHDLGVTGGPILGTLGSSLMSDAAGAMKSLFDHALHGSHKQESDQAVIARMAAAGKSEAEIAATLAERSGDRTALYTLLVEDGMDRHGENRHCLEVLEHAVYRSRPLNGVWATGPFLHNGSVPSIADLLLPAEKRPATFQVGSRELDPVRVGFENAERPGTMMYDTRIKGNSNAGHVYGTSLPEKDKAALLEFIKTL</sequence>
<dbReference type="RefSeq" id="WP_117316007.1">
    <property type="nucleotide sequence ID" value="NZ_QQSW01000005.1"/>
</dbReference>
<reference evidence="7 8" key="1">
    <citation type="submission" date="2019-03" db="EMBL/GenBank/DDBJ databases">
        <title>Genomic Encyclopedia of Type Strains, Phase IV (KMG-IV): sequencing the most valuable type-strain genomes for metagenomic binning, comparative biology and taxonomic classification.</title>
        <authorList>
            <person name="Goeker M."/>
        </authorList>
    </citation>
    <scope>NUCLEOTIDE SEQUENCE [LARGE SCALE GENOMIC DNA]</scope>
    <source>
        <strain evidence="7 8">DSM 23344</strain>
    </source>
</reference>
<organism evidence="7 8">
    <name type="scientific">Chromatocurvus halotolerans</name>
    <dbReference type="NCBI Taxonomy" id="1132028"/>
    <lineage>
        <taxon>Bacteria</taxon>
        <taxon>Pseudomonadati</taxon>
        <taxon>Pseudomonadota</taxon>
        <taxon>Gammaproteobacteria</taxon>
        <taxon>Cellvibrionales</taxon>
        <taxon>Halieaceae</taxon>
        <taxon>Chromatocurvus</taxon>
    </lineage>
</organism>
<dbReference type="EMBL" id="SLWX01000006">
    <property type="protein sequence ID" value="TCO75865.1"/>
    <property type="molecule type" value="Genomic_DNA"/>
</dbReference>
<feature type="signal peptide" evidence="5">
    <location>
        <begin position="1"/>
        <end position="25"/>
    </location>
</feature>
<evidence type="ECO:0000256" key="1">
    <source>
        <dbReference type="ARBA" id="ARBA00022617"/>
    </source>
</evidence>
<evidence type="ECO:0000256" key="3">
    <source>
        <dbReference type="ARBA" id="ARBA00023004"/>
    </source>
</evidence>
<dbReference type="SUPFAM" id="SSF46626">
    <property type="entry name" value="Cytochrome c"/>
    <property type="match status" value="1"/>
</dbReference>
<keyword evidence="2 4" id="KW-0479">Metal-binding</keyword>
<dbReference type="InterPro" id="IPR036909">
    <property type="entry name" value="Cyt_c-like_dom_sf"/>
</dbReference>
<gene>
    <name evidence="7" type="ORF">EV688_10655</name>
</gene>
<evidence type="ECO:0000313" key="7">
    <source>
        <dbReference type="EMBL" id="TCO75865.1"/>
    </source>
</evidence>